<sequence>MKSHPDFSLYLLDAISNQQLPPFIRITAISLMKQLIKTFDFANESNLKKLVEPTLSPILSSQDPILVNLVSSLIADIALEYGTDTFQNIESIIMTLLSDPSQISSALSLLNELLQKNYILNPVIIPMLSQYLISPLSCQILSTCRLFVNKFPSEVKQVIILPLFAHLNELPNDVMIEFIHVVIEILNYDVDQNLIAFLIPLINDPDYSKSIPAADYFENAENLPFIPEVVISLYKNLSNDEEIDADGISKQSINSLLHIGEQYPEELTSLLLPQISTDIKEMSKSASIKALRAITAIQGFVSDIEPICNTLLELLNSPLKKEVIPCLCSLTQSHQEFIAPIISTIFPLTIDEDPFIRMQALRSLMPMISEIELPCDPFKEFIVRMLQSPEKDELPCILEFIAIFFGSVDYLEGHEEIASLVSYMVNAYMTSSDDFINYYYFGVIAAAILKMPTSSETLLQTLSPKIIPQLDNFESDPDLCRITLQLMSNFFSINPTHQIFSVIVPKIAPLLVCSTSSLIIDSWAFASDLLRNAFQLFEPLIPIIIQYISNMDYQVSGILGNVALVLYDLFKLSQQLLISKDVCENLISVFGKALQEIDIDQLDADNISLVLLRLINMYPQKVVINPEILQVAIQNCVNLDEERLIEESKQLIGAYMSFHPELTSAQAPT</sequence>
<proteinExistence type="predicted"/>
<evidence type="ECO:0000313" key="2">
    <source>
        <dbReference type="Proteomes" id="UP000179807"/>
    </source>
</evidence>
<comment type="caution">
    <text evidence="1">The sequence shown here is derived from an EMBL/GenBank/DDBJ whole genome shotgun (WGS) entry which is preliminary data.</text>
</comment>
<evidence type="ECO:0008006" key="3">
    <source>
        <dbReference type="Google" id="ProtNLM"/>
    </source>
</evidence>
<gene>
    <name evidence="1" type="ORF">TRFO_04957</name>
</gene>
<dbReference type="Gene3D" id="1.25.10.10">
    <property type="entry name" value="Leucine-rich Repeat Variant"/>
    <property type="match status" value="1"/>
</dbReference>
<evidence type="ECO:0000313" key="1">
    <source>
        <dbReference type="EMBL" id="OHT08333.1"/>
    </source>
</evidence>
<reference evidence="1" key="1">
    <citation type="submission" date="2016-10" db="EMBL/GenBank/DDBJ databases">
        <authorList>
            <person name="Benchimol M."/>
            <person name="Almeida L.G."/>
            <person name="Vasconcelos A.T."/>
            <person name="Perreira-Neves A."/>
            <person name="Rosa I.A."/>
            <person name="Tasca T."/>
            <person name="Bogo M.R."/>
            <person name="de Souza W."/>
        </authorList>
    </citation>
    <scope>NUCLEOTIDE SEQUENCE [LARGE SCALE GENOMIC DNA]</scope>
    <source>
        <strain evidence="1">K</strain>
    </source>
</reference>
<accession>A0A1J4KG60</accession>
<dbReference type="OrthoDB" id="10662167at2759"/>
<name>A0A1J4KG60_9EUKA</name>
<dbReference type="GeneID" id="94826910"/>
<dbReference type="SUPFAM" id="SSF48371">
    <property type="entry name" value="ARM repeat"/>
    <property type="match status" value="1"/>
</dbReference>
<organism evidence="1 2">
    <name type="scientific">Tritrichomonas foetus</name>
    <dbReference type="NCBI Taxonomy" id="1144522"/>
    <lineage>
        <taxon>Eukaryota</taxon>
        <taxon>Metamonada</taxon>
        <taxon>Parabasalia</taxon>
        <taxon>Tritrichomonadida</taxon>
        <taxon>Tritrichomonadidae</taxon>
        <taxon>Tritrichomonas</taxon>
    </lineage>
</organism>
<dbReference type="VEuPathDB" id="TrichDB:TRFO_04957"/>
<dbReference type="InterPro" id="IPR016024">
    <property type="entry name" value="ARM-type_fold"/>
</dbReference>
<dbReference type="AlphaFoldDB" id="A0A1J4KG60"/>
<protein>
    <recommendedName>
        <fullName evidence="3">Importin N-terminal domain-containing protein</fullName>
    </recommendedName>
</protein>
<dbReference type="EMBL" id="MLAK01000671">
    <property type="protein sequence ID" value="OHT08333.1"/>
    <property type="molecule type" value="Genomic_DNA"/>
</dbReference>
<dbReference type="RefSeq" id="XP_068361469.1">
    <property type="nucleotide sequence ID" value="XM_068492206.1"/>
</dbReference>
<keyword evidence="2" id="KW-1185">Reference proteome</keyword>
<dbReference type="InterPro" id="IPR011989">
    <property type="entry name" value="ARM-like"/>
</dbReference>
<dbReference type="Proteomes" id="UP000179807">
    <property type="component" value="Unassembled WGS sequence"/>
</dbReference>